<keyword evidence="1 4" id="KW-0378">Hydrolase</keyword>
<gene>
    <name evidence="4" type="primary">yxeP</name>
    <name evidence="4" type="ORF">EHSB41UT_00759</name>
</gene>
<dbReference type="OrthoDB" id="9777385at2"/>
<dbReference type="NCBIfam" id="TIGR01891">
    <property type="entry name" value="amidohydrolases"/>
    <property type="match status" value="1"/>
</dbReference>
<proteinExistence type="predicted"/>
<dbReference type="FunFam" id="3.30.70.360:FF:000001">
    <property type="entry name" value="N-acetyldiaminopimelate deacetylase"/>
    <property type="match status" value="1"/>
</dbReference>
<evidence type="ECO:0000313" key="4">
    <source>
        <dbReference type="EMBL" id="SMA37572.1"/>
    </source>
</evidence>
<dbReference type="PANTHER" id="PTHR11014:SF63">
    <property type="entry name" value="METALLOPEPTIDASE, PUTATIVE (AFU_ORTHOLOGUE AFUA_6G09600)-RELATED"/>
    <property type="match status" value="1"/>
</dbReference>
<feature type="binding site" evidence="2">
    <location>
        <position position="103"/>
    </location>
    <ligand>
        <name>Mn(2+)</name>
        <dbReference type="ChEBI" id="CHEBI:29035"/>
        <label>2</label>
    </ligand>
</feature>
<sequence>MVAISKELNQEMIAWRHHIHANPEIGFSEHQTALFVAELLKSWGIEVHEGIGGTGVVGVLQRGSFAGKKAIALRADMDCIPIQEMSDLPYKSKNDGFMHACGHDGHTASLLGAAKYLATESDFEGTVYFIFQPDEEHGLGALAMMKDGLFEKFPANEVYGYHNLPGLTAGKIGMRSGGVMASENLFTINIYGRGGHASSPHMVKDPVMASTQIIAGLQTIVSRTVNPLETVVISVTEIITDGARNVIPSQITIKGDYRTFSTENVDLVEERMNQVVNSICAAYEIEGDVDVSREFVVSYNSPEPTQAAEIAATALVGDENVIKNYEPKSFSEDFGYMADAVSGCYVFIGNGTEGQEGLMLHNPRYTYNDEILHVAAGFYSQIVEQQLS</sequence>
<dbReference type="SUPFAM" id="SSF55031">
    <property type="entry name" value="Bacterial exopeptidase dimerisation domain"/>
    <property type="match status" value="1"/>
</dbReference>
<dbReference type="RefSeq" id="WP_087107081.1">
    <property type="nucleotide sequence ID" value="NZ_CBCSCN010000014.1"/>
</dbReference>
<reference evidence="4 5" key="1">
    <citation type="submission" date="2017-03" db="EMBL/GenBank/DDBJ databases">
        <authorList>
            <person name="Afonso C.L."/>
            <person name="Miller P.J."/>
            <person name="Scott M.A."/>
            <person name="Spackman E."/>
            <person name="Goraichik I."/>
            <person name="Dimitrov K.M."/>
            <person name="Suarez D.L."/>
            <person name="Swayne D.E."/>
        </authorList>
    </citation>
    <scope>NUCLEOTIDE SEQUENCE [LARGE SCALE GENOMIC DNA]</scope>
    <source>
        <strain evidence="4">SB41UT1</strain>
    </source>
</reference>
<evidence type="ECO:0000256" key="1">
    <source>
        <dbReference type="ARBA" id="ARBA00022801"/>
    </source>
</evidence>
<evidence type="ECO:0000313" key="5">
    <source>
        <dbReference type="Proteomes" id="UP000196573"/>
    </source>
</evidence>
<dbReference type="Pfam" id="PF07687">
    <property type="entry name" value="M20_dimer"/>
    <property type="match status" value="1"/>
</dbReference>
<dbReference type="PIRSF" id="PIRSF005962">
    <property type="entry name" value="Pept_M20D_amidohydro"/>
    <property type="match status" value="1"/>
</dbReference>
<dbReference type="Gene3D" id="3.40.630.10">
    <property type="entry name" value="Zn peptidases"/>
    <property type="match status" value="1"/>
</dbReference>
<comment type="cofactor">
    <cofactor evidence="2">
        <name>Mn(2+)</name>
        <dbReference type="ChEBI" id="CHEBI:29035"/>
    </cofactor>
    <text evidence="2">The Mn(2+) ion enhances activity.</text>
</comment>
<keyword evidence="5" id="KW-1185">Reference proteome</keyword>
<feature type="binding site" evidence="2">
    <location>
        <position position="101"/>
    </location>
    <ligand>
        <name>Mn(2+)</name>
        <dbReference type="ChEBI" id="CHEBI:29035"/>
        <label>2</label>
    </ligand>
</feature>
<feature type="binding site" evidence="2">
    <location>
        <position position="361"/>
    </location>
    <ligand>
        <name>Mn(2+)</name>
        <dbReference type="ChEBI" id="CHEBI:29035"/>
        <label>2</label>
    </ligand>
</feature>
<feature type="binding site" evidence="2">
    <location>
        <position position="136"/>
    </location>
    <ligand>
        <name>Mn(2+)</name>
        <dbReference type="ChEBI" id="CHEBI:29035"/>
        <label>2</label>
    </ligand>
</feature>
<organism evidence="4 5">
    <name type="scientific">Parendozoicomonas haliclonae</name>
    <dbReference type="NCBI Taxonomy" id="1960125"/>
    <lineage>
        <taxon>Bacteria</taxon>
        <taxon>Pseudomonadati</taxon>
        <taxon>Pseudomonadota</taxon>
        <taxon>Gammaproteobacteria</taxon>
        <taxon>Oceanospirillales</taxon>
        <taxon>Endozoicomonadaceae</taxon>
        <taxon>Parendozoicomonas</taxon>
    </lineage>
</organism>
<dbReference type="EC" id="3.-.-.-" evidence="4"/>
<keyword evidence="2" id="KW-0479">Metal-binding</keyword>
<keyword evidence="2" id="KW-0464">Manganese</keyword>
<dbReference type="Proteomes" id="UP000196573">
    <property type="component" value="Unassembled WGS sequence"/>
</dbReference>
<dbReference type="InterPro" id="IPR011650">
    <property type="entry name" value="Peptidase_M20_dimer"/>
</dbReference>
<dbReference type="Pfam" id="PF01546">
    <property type="entry name" value="Peptidase_M20"/>
    <property type="match status" value="1"/>
</dbReference>
<dbReference type="GO" id="GO:0050118">
    <property type="term" value="F:N-acetyldiaminopimelate deacetylase activity"/>
    <property type="evidence" value="ECO:0007669"/>
    <property type="project" value="UniProtKB-ARBA"/>
</dbReference>
<dbReference type="InterPro" id="IPR036264">
    <property type="entry name" value="Bact_exopeptidase_dim_dom"/>
</dbReference>
<dbReference type="Gene3D" id="3.30.70.360">
    <property type="match status" value="1"/>
</dbReference>
<accession>A0A1X7AFD8</accession>
<protein>
    <submittedName>
        <fullName evidence="4">Putative hydrolase YxeP</fullName>
        <ecNumber evidence="4">3.-.-.-</ecNumber>
    </submittedName>
</protein>
<dbReference type="AlphaFoldDB" id="A0A1X7AFD8"/>
<dbReference type="InterPro" id="IPR017439">
    <property type="entry name" value="Amidohydrolase"/>
</dbReference>
<dbReference type="EMBL" id="FWPT01000002">
    <property type="protein sequence ID" value="SMA37572.1"/>
    <property type="molecule type" value="Genomic_DNA"/>
</dbReference>
<dbReference type="GO" id="GO:0046872">
    <property type="term" value="F:metal ion binding"/>
    <property type="evidence" value="ECO:0007669"/>
    <property type="project" value="UniProtKB-KW"/>
</dbReference>
<feature type="domain" description="Peptidase M20 dimerisation" evidence="3">
    <location>
        <begin position="186"/>
        <end position="283"/>
    </location>
</feature>
<dbReference type="InterPro" id="IPR002933">
    <property type="entry name" value="Peptidase_M20"/>
</dbReference>
<dbReference type="SUPFAM" id="SSF53187">
    <property type="entry name" value="Zn-dependent exopeptidases"/>
    <property type="match status" value="1"/>
</dbReference>
<name>A0A1X7AFD8_9GAMM</name>
<evidence type="ECO:0000256" key="2">
    <source>
        <dbReference type="PIRSR" id="PIRSR005962-1"/>
    </source>
</evidence>
<dbReference type="CDD" id="cd05666">
    <property type="entry name" value="M20_Acy1-like"/>
    <property type="match status" value="1"/>
</dbReference>
<evidence type="ECO:0000259" key="3">
    <source>
        <dbReference type="Pfam" id="PF07687"/>
    </source>
</evidence>
<dbReference type="GO" id="GO:0019877">
    <property type="term" value="P:diaminopimelate biosynthetic process"/>
    <property type="evidence" value="ECO:0007669"/>
    <property type="project" value="UniProtKB-ARBA"/>
</dbReference>
<dbReference type="PANTHER" id="PTHR11014">
    <property type="entry name" value="PEPTIDASE M20 FAMILY MEMBER"/>
    <property type="match status" value="1"/>
</dbReference>
<feature type="binding site" evidence="2">
    <location>
        <position position="162"/>
    </location>
    <ligand>
        <name>Mn(2+)</name>
        <dbReference type="ChEBI" id="CHEBI:29035"/>
        <label>2</label>
    </ligand>
</feature>